<feature type="compositionally biased region" description="Basic and acidic residues" evidence="1">
    <location>
        <begin position="191"/>
        <end position="200"/>
    </location>
</feature>
<evidence type="ECO:0008006" key="4">
    <source>
        <dbReference type="Google" id="ProtNLM"/>
    </source>
</evidence>
<dbReference type="PANTHER" id="PTHR48449:SF1">
    <property type="entry name" value="DUF1985 DOMAIN-CONTAINING PROTEIN"/>
    <property type="match status" value="1"/>
</dbReference>
<dbReference type="Proteomes" id="UP001632038">
    <property type="component" value="Unassembled WGS sequence"/>
</dbReference>
<name>A0ABD3BIV1_9LAMI</name>
<evidence type="ECO:0000313" key="3">
    <source>
        <dbReference type="Proteomes" id="UP001632038"/>
    </source>
</evidence>
<dbReference type="EMBL" id="JAVIJP010000082">
    <property type="protein sequence ID" value="KAL3617378.1"/>
    <property type="molecule type" value="Genomic_DNA"/>
</dbReference>
<dbReference type="PANTHER" id="PTHR48449">
    <property type="entry name" value="DUF1985 DOMAIN-CONTAINING PROTEIN"/>
    <property type="match status" value="1"/>
</dbReference>
<organism evidence="2 3">
    <name type="scientific">Castilleja foliolosa</name>
    <dbReference type="NCBI Taxonomy" id="1961234"/>
    <lineage>
        <taxon>Eukaryota</taxon>
        <taxon>Viridiplantae</taxon>
        <taxon>Streptophyta</taxon>
        <taxon>Embryophyta</taxon>
        <taxon>Tracheophyta</taxon>
        <taxon>Spermatophyta</taxon>
        <taxon>Magnoliopsida</taxon>
        <taxon>eudicotyledons</taxon>
        <taxon>Gunneridae</taxon>
        <taxon>Pentapetalae</taxon>
        <taxon>asterids</taxon>
        <taxon>lamiids</taxon>
        <taxon>Lamiales</taxon>
        <taxon>Orobanchaceae</taxon>
        <taxon>Pedicularideae</taxon>
        <taxon>Castillejinae</taxon>
        <taxon>Castilleja</taxon>
    </lineage>
</organism>
<keyword evidence="3" id="KW-1185">Reference proteome</keyword>
<protein>
    <recommendedName>
        <fullName evidence="4">DUF1985 domain-containing protein</fullName>
    </recommendedName>
</protein>
<reference evidence="3" key="1">
    <citation type="journal article" date="2024" name="IScience">
        <title>Strigolactones Initiate the Formation of Haustorium-like Structures in Castilleja.</title>
        <authorList>
            <person name="Buerger M."/>
            <person name="Peterson D."/>
            <person name="Chory J."/>
        </authorList>
    </citation>
    <scope>NUCLEOTIDE SEQUENCE [LARGE SCALE GENOMIC DNA]</scope>
</reference>
<sequence length="242" mass="28471">MFSQQVIKEGADEDELWFLVGDEFVRFSKYEYALVTGLRFGPTSFDPNEDCDIPSEGVYRKLIDPENKFSKKDAEYQGDKWETFPWGAYTFQILIMRMKNAKVKPQDNYHIYGFSHAFMHFILEAVHGLADIITSKPKHKFVQPRLFKKKPLAEYLNFFDKQQSPVPAQGQGDGSVPTMETRSPDNSAPPEEVRPQKRVRTTERPNVDFVELLTRILEWVRRENELFEQRLMRQMHEIEERA</sequence>
<gene>
    <name evidence="2" type="ORF">CASFOL_038791</name>
</gene>
<evidence type="ECO:0000256" key="1">
    <source>
        <dbReference type="SAM" id="MobiDB-lite"/>
    </source>
</evidence>
<dbReference type="AlphaFoldDB" id="A0ABD3BIV1"/>
<evidence type="ECO:0000313" key="2">
    <source>
        <dbReference type="EMBL" id="KAL3617378.1"/>
    </source>
</evidence>
<proteinExistence type="predicted"/>
<accession>A0ABD3BIV1</accession>
<feature type="region of interest" description="Disordered" evidence="1">
    <location>
        <begin position="163"/>
        <end position="200"/>
    </location>
</feature>
<comment type="caution">
    <text evidence="2">The sequence shown here is derived from an EMBL/GenBank/DDBJ whole genome shotgun (WGS) entry which is preliminary data.</text>
</comment>